<feature type="transmembrane region" description="Helical" evidence="7">
    <location>
        <begin position="189"/>
        <end position="208"/>
    </location>
</feature>
<dbReference type="Proteomes" id="UP001144297">
    <property type="component" value="Unassembled WGS sequence"/>
</dbReference>
<comment type="similarity">
    <text evidence="2">Belongs to the chromate ion transporter (CHR) (TC 2.A.51) family.</text>
</comment>
<reference evidence="8" key="1">
    <citation type="submission" date="2022-12" db="EMBL/GenBank/DDBJ databases">
        <title>Reference genome sequencing for broad-spectrum identification of bacterial and archaeal isolates by mass spectrometry.</title>
        <authorList>
            <person name="Sekiguchi Y."/>
            <person name="Tourlousse D.M."/>
        </authorList>
    </citation>
    <scope>NUCLEOTIDE SEQUENCE</scope>
    <source>
        <strain evidence="8">TSL-P1</strain>
    </source>
</reference>
<comment type="subcellular location">
    <subcellularLocation>
        <location evidence="1">Cell membrane</location>
        <topology evidence="1">Multi-pass membrane protein</topology>
    </subcellularLocation>
</comment>
<dbReference type="NCBIfam" id="TIGR00937">
    <property type="entry name" value="2A51"/>
    <property type="match status" value="1"/>
</dbReference>
<dbReference type="PANTHER" id="PTHR43663">
    <property type="entry name" value="CHROMATE TRANSPORT PROTEIN-RELATED"/>
    <property type="match status" value="1"/>
</dbReference>
<comment type="caution">
    <text evidence="8">The sequence shown here is derived from an EMBL/GenBank/DDBJ whole genome shotgun (WGS) entry which is preliminary data.</text>
</comment>
<evidence type="ECO:0000256" key="2">
    <source>
        <dbReference type="ARBA" id="ARBA00005262"/>
    </source>
</evidence>
<protein>
    <submittedName>
        <fullName evidence="8">Transporter</fullName>
    </submittedName>
</protein>
<keyword evidence="5 7" id="KW-1133">Transmembrane helix</keyword>
<organism evidence="8 9">
    <name type="scientific">Thermodesulfovibrio yellowstonii</name>
    <dbReference type="NCBI Taxonomy" id="28262"/>
    <lineage>
        <taxon>Bacteria</taxon>
        <taxon>Pseudomonadati</taxon>
        <taxon>Nitrospirota</taxon>
        <taxon>Thermodesulfovibrionia</taxon>
        <taxon>Thermodesulfovibrionales</taxon>
        <taxon>Thermodesulfovibrionaceae</taxon>
        <taxon>Thermodesulfovibrio</taxon>
    </lineage>
</organism>
<evidence type="ECO:0000256" key="5">
    <source>
        <dbReference type="ARBA" id="ARBA00022989"/>
    </source>
</evidence>
<dbReference type="EMBL" id="BSDX01000001">
    <property type="protein sequence ID" value="GLI52763.1"/>
    <property type="molecule type" value="Genomic_DNA"/>
</dbReference>
<evidence type="ECO:0000313" key="9">
    <source>
        <dbReference type="Proteomes" id="UP001144297"/>
    </source>
</evidence>
<feature type="transmembrane region" description="Helical" evidence="7">
    <location>
        <begin position="281"/>
        <end position="302"/>
    </location>
</feature>
<proteinExistence type="inferred from homology"/>
<name>A0A9W6GCP9_9BACT</name>
<feature type="transmembrane region" description="Helical" evidence="7">
    <location>
        <begin position="113"/>
        <end position="136"/>
    </location>
</feature>
<dbReference type="InterPro" id="IPR003370">
    <property type="entry name" value="Chromate_transpt"/>
</dbReference>
<evidence type="ECO:0000313" key="8">
    <source>
        <dbReference type="EMBL" id="GLI52763.1"/>
    </source>
</evidence>
<evidence type="ECO:0000256" key="6">
    <source>
        <dbReference type="ARBA" id="ARBA00023136"/>
    </source>
</evidence>
<dbReference type="PANTHER" id="PTHR43663:SF1">
    <property type="entry name" value="CHROMATE TRANSPORTER"/>
    <property type="match status" value="1"/>
</dbReference>
<evidence type="ECO:0000256" key="1">
    <source>
        <dbReference type="ARBA" id="ARBA00004651"/>
    </source>
</evidence>
<evidence type="ECO:0000256" key="4">
    <source>
        <dbReference type="ARBA" id="ARBA00022692"/>
    </source>
</evidence>
<feature type="transmembrane region" description="Helical" evidence="7">
    <location>
        <begin position="322"/>
        <end position="339"/>
    </location>
</feature>
<dbReference type="GO" id="GO:0005886">
    <property type="term" value="C:plasma membrane"/>
    <property type="evidence" value="ECO:0007669"/>
    <property type="project" value="UniProtKB-SubCell"/>
</dbReference>
<sequence>MGFNKVIELFISFFKIGLTAFGGPAMIAYIKELAVDKKQWIDEKTFHEGVALAQAIPGATVMQVAAFVGFKTRGILGGIASFVGFGLPAFILMGIFSALYIKTKTLPEILSIFTGLQVIVVAIVANAALSFAKPILKSKGELLIGLVAFIFFMLRVNPFFIIIFCSVFSQIIFRDKTLNEKKSVKKDSFKELAILFVFLVIFLFLLVLFDKTLFSLALVMMKIDIFAFGGGYASLPLMLHEFVDRLRWLDAKTFMDGIALGQVTPGPIVITATFVGYLLKGFIGAIVATVAVFSPSFLIMALASEIGNKIKNSKTFIRAKKGIFSSFSGLLLFAMIKFIEEVDWNIIKVLLVFTCFIALLRKVSIFYVVILGAVFSVLFFY</sequence>
<dbReference type="PIRSF" id="PIRSF004810">
    <property type="entry name" value="ChrA"/>
    <property type="match status" value="1"/>
</dbReference>
<dbReference type="Pfam" id="PF02417">
    <property type="entry name" value="Chromate_transp"/>
    <property type="match status" value="2"/>
</dbReference>
<keyword evidence="9" id="KW-1185">Reference proteome</keyword>
<dbReference type="InterPro" id="IPR014047">
    <property type="entry name" value="Chr_Tranpt_l_chain"/>
</dbReference>
<feature type="transmembrane region" description="Helical" evidence="7">
    <location>
        <begin position="254"/>
        <end position="275"/>
    </location>
</feature>
<gene>
    <name evidence="8" type="ORF">TISLANDTSLP1_04560</name>
</gene>
<feature type="transmembrane region" description="Helical" evidence="7">
    <location>
        <begin position="142"/>
        <end position="168"/>
    </location>
</feature>
<accession>A0A9W6GCP9</accession>
<dbReference type="AlphaFoldDB" id="A0A9W6GCP9"/>
<evidence type="ECO:0000256" key="3">
    <source>
        <dbReference type="ARBA" id="ARBA00022475"/>
    </source>
</evidence>
<feature type="transmembrane region" description="Helical" evidence="7">
    <location>
        <begin position="6"/>
        <end position="30"/>
    </location>
</feature>
<feature type="transmembrane region" description="Helical" evidence="7">
    <location>
        <begin position="76"/>
        <end position="101"/>
    </location>
</feature>
<feature type="transmembrane region" description="Helical" evidence="7">
    <location>
        <begin position="214"/>
        <end position="233"/>
    </location>
</feature>
<keyword evidence="4 7" id="KW-0812">Transmembrane</keyword>
<feature type="transmembrane region" description="Helical" evidence="7">
    <location>
        <begin position="351"/>
        <end position="380"/>
    </location>
</feature>
<evidence type="ECO:0000256" key="7">
    <source>
        <dbReference type="SAM" id="Phobius"/>
    </source>
</evidence>
<keyword evidence="6 7" id="KW-0472">Membrane</keyword>
<dbReference type="InterPro" id="IPR052518">
    <property type="entry name" value="CHR_Transporter"/>
</dbReference>
<dbReference type="GO" id="GO:0015109">
    <property type="term" value="F:chromate transmembrane transporter activity"/>
    <property type="evidence" value="ECO:0007669"/>
    <property type="project" value="InterPro"/>
</dbReference>
<keyword evidence="3" id="KW-1003">Cell membrane</keyword>